<evidence type="ECO:0000313" key="2">
    <source>
        <dbReference type="EMBL" id="ASJ08377.1"/>
    </source>
</evidence>
<keyword evidence="1" id="KW-0472">Membrane</keyword>
<organism evidence="2 3">
    <name type="scientific">Thermococcus siculi</name>
    <dbReference type="NCBI Taxonomy" id="72803"/>
    <lineage>
        <taxon>Archaea</taxon>
        <taxon>Methanobacteriati</taxon>
        <taxon>Methanobacteriota</taxon>
        <taxon>Thermococci</taxon>
        <taxon>Thermococcales</taxon>
        <taxon>Thermococcaceae</taxon>
        <taxon>Thermococcus</taxon>
    </lineage>
</organism>
<feature type="transmembrane region" description="Helical" evidence="1">
    <location>
        <begin position="124"/>
        <end position="141"/>
    </location>
</feature>
<feature type="transmembrane region" description="Helical" evidence="1">
    <location>
        <begin position="17"/>
        <end position="35"/>
    </location>
</feature>
<feature type="transmembrane region" description="Helical" evidence="1">
    <location>
        <begin position="81"/>
        <end position="104"/>
    </location>
</feature>
<keyword evidence="1" id="KW-0812">Transmembrane</keyword>
<dbReference type="RefSeq" id="WP_088855616.1">
    <property type="nucleotide sequence ID" value="NZ_CP015103.1"/>
</dbReference>
<proteinExistence type="predicted"/>
<feature type="transmembrane region" description="Helical" evidence="1">
    <location>
        <begin position="183"/>
        <end position="215"/>
    </location>
</feature>
<dbReference type="Proteomes" id="UP000250125">
    <property type="component" value="Chromosome"/>
</dbReference>
<accession>A0A2Z2MNY5</accession>
<feature type="transmembrane region" description="Helical" evidence="1">
    <location>
        <begin position="279"/>
        <end position="298"/>
    </location>
</feature>
<feature type="transmembrane region" description="Helical" evidence="1">
    <location>
        <begin position="341"/>
        <end position="362"/>
    </location>
</feature>
<feature type="transmembrane region" description="Helical" evidence="1">
    <location>
        <begin position="148"/>
        <end position="171"/>
    </location>
</feature>
<dbReference type="OrthoDB" id="381513at2157"/>
<protein>
    <recommendedName>
        <fullName evidence="4">Glycosyltransferase RgtA/B/C/D-like domain-containing protein</fullName>
    </recommendedName>
</protein>
<feature type="transmembrane region" description="Helical" evidence="1">
    <location>
        <begin position="47"/>
        <end position="69"/>
    </location>
</feature>
<keyword evidence="1" id="KW-1133">Transmembrane helix</keyword>
<dbReference type="KEGG" id="tsl:A3L11_03665"/>
<feature type="transmembrane region" description="Helical" evidence="1">
    <location>
        <begin position="427"/>
        <end position="448"/>
    </location>
</feature>
<gene>
    <name evidence="2" type="ORF">A3L11_03665</name>
</gene>
<keyword evidence="3" id="KW-1185">Reference proteome</keyword>
<feature type="transmembrane region" description="Helical" evidence="1">
    <location>
        <begin position="374"/>
        <end position="394"/>
    </location>
</feature>
<sequence>MKTVANNISLSDRRTNVIMKFFLSIAIFIFNVTLLNENLKIGKYGGVYSYGILGVLDIFVFSALAIFGLQHKNTIRHSYVAILYLGLLIFVPQMFVKLPIFPFVYRVYGHVDYIIQTGHAAPEIPTLSYQTWPGIMFLGAISEMITRLGVYILLMTPVLYYLTVLPLIYSLMKDLTNSRTNSILGVMFFMASFYGFNWFVPGGLASLILMASVYFLFRAHLGYNAQYLKVVSLLLLSTGVLVFTHFMTSILWAVTIVDSIVFSTFIIKDEKTKRMSMTLLLLFLIFQVYWTLGHTYSANLFKQRLNSLVEFMIATGAVEKWTEVAQMGITHHSKVLQIKMYFSYSIVGISLIAVLIVLRDFLEKFLKTRKSDRPVLLLALILASYILVIPALFGNYSGEIPSRILAGSRYILAIFVALALKNLKFKKILITTLPILLLLSILCTYGNMSYDYVAPNEIAGISYTSVYIPSKFYTIPDALWDFKYLANPYSILPIDSLKNPKGLENSVVTIVLSSRRIDGYVFFTGKDINIIDLKVKSSRIYFSSNHYPKVSSTFEIYGGP</sequence>
<evidence type="ECO:0000256" key="1">
    <source>
        <dbReference type="SAM" id="Phobius"/>
    </source>
</evidence>
<feature type="transmembrane region" description="Helical" evidence="1">
    <location>
        <begin position="400"/>
        <end position="420"/>
    </location>
</feature>
<reference evidence="2 3" key="1">
    <citation type="submission" date="2016-04" db="EMBL/GenBank/DDBJ databases">
        <title>Complete genome sequence of Thermococcus siculi type strain RG-20.</title>
        <authorList>
            <person name="Oger P.M."/>
        </authorList>
    </citation>
    <scope>NUCLEOTIDE SEQUENCE [LARGE SCALE GENOMIC DNA]</scope>
    <source>
        <strain evidence="2 3">RG-20</strain>
    </source>
</reference>
<dbReference type="EMBL" id="CP015103">
    <property type="protein sequence ID" value="ASJ08377.1"/>
    <property type="molecule type" value="Genomic_DNA"/>
</dbReference>
<dbReference type="GeneID" id="33317306"/>
<feature type="transmembrane region" description="Helical" evidence="1">
    <location>
        <begin position="227"/>
        <end position="244"/>
    </location>
</feature>
<feature type="transmembrane region" description="Helical" evidence="1">
    <location>
        <begin position="250"/>
        <end position="267"/>
    </location>
</feature>
<evidence type="ECO:0000313" key="3">
    <source>
        <dbReference type="Proteomes" id="UP000250125"/>
    </source>
</evidence>
<name>A0A2Z2MNY5_9EURY</name>
<evidence type="ECO:0008006" key="4">
    <source>
        <dbReference type="Google" id="ProtNLM"/>
    </source>
</evidence>
<dbReference type="AlphaFoldDB" id="A0A2Z2MNY5"/>